<accession>A0A1I8AC58</accession>
<reference evidence="3" key="1">
    <citation type="submission" date="2016-11" db="UniProtKB">
        <authorList>
            <consortium name="WormBaseParasite"/>
        </authorList>
    </citation>
    <scope>IDENTIFICATION</scope>
</reference>
<protein>
    <submittedName>
        <fullName evidence="3">Lipocalin</fullName>
    </submittedName>
</protein>
<feature type="region of interest" description="Disordered" evidence="1">
    <location>
        <begin position="250"/>
        <end position="275"/>
    </location>
</feature>
<keyword evidence="2" id="KW-1185">Reference proteome</keyword>
<organism evidence="2 3">
    <name type="scientific">Steinernema glaseri</name>
    <dbReference type="NCBI Taxonomy" id="37863"/>
    <lineage>
        <taxon>Eukaryota</taxon>
        <taxon>Metazoa</taxon>
        <taxon>Ecdysozoa</taxon>
        <taxon>Nematoda</taxon>
        <taxon>Chromadorea</taxon>
        <taxon>Rhabditida</taxon>
        <taxon>Tylenchina</taxon>
        <taxon>Panagrolaimomorpha</taxon>
        <taxon>Strongyloidoidea</taxon>
        <taxon>Steinernematidae</taxon>
        <taxon>Steinernema</taxon>
    </lineage>
</organism>
<dbReference type="Proteomes" id="UP000095287">
    <property type="component" value="Unplaced"/>
</dbReference>
<dbReference type="WBParaSite" id="L893_g423.t1">
    <property type="protein sequence ID" value="L893_g423.t1"/>
    <property type="gene ID" value="L893_g423"/>
</dbReference>
<sequence>MPSNAVDIAANWTAVSAASKTECMMQAYKKNKAIFMIKKDGNKFSCRLPEFAGFEEHSAPWDTYMLDRSKQHDVQCKDLSKVDVRDFVKTMTKCALDSNICKMMDTMALGCCVETLRVRYSRVPVGLTKGSHISIGLVTNKDECMVEAYKLKIIAFELDRKKGGWFMCLLPTEIGGFTEDGPPTLETYLLDRSHQNDAQCMDPSKVDVRKFLEGEEECDLAPEMCAEMEKLRAHCKDKADNAKCVAITSSNRSSTDADTTSTSTPAPSPSSTLTTATSTTFNLISTTTATTPVPTPSPTSTASPSATLHLTSSRAPSSTPAIATSTISTTPAPTPDPTSTPITTSLRLTASPSPTPTNTTTATDTTTSSTTSTTTQCTEEIQKYVTVHLKPFFRTIRYEDDMMVYGHDKNLIDREVYFLDGGFTSLDVSPSLALENMGRVILYETYLANKAKIDSVCPDLVTIYEHKKGTKQAFSTRKTLSGFEEKDALPYMVASKEKCYCGTSTVFFCMGQNSEYMFYTVEEKLYEHAKPTGDEGVQFYLWPRRGLRLDD</sequence>
<feature type="compositionally biased region" description="Low complexity" evidence="1">
    <location>
        <begin position="287"/>
        <end position="331"/>
    </location>
</feature>
<evidence type="ECO:0000313" key="3">
    <source>
        <dbReference type="WBParaSite" id="L893_g423.t1"/>
    </source>
</evidence>
<dbReference type="AlphaFoldDB" id="A0A1I8AC58"/>
<feature type="compositionally biased region" description="Low complexity" evidence="1">
    <location>
        <begin position="339"/>
        <end position="375"/>
    </location>
</feature>
<name>A0A1I8AC58_9BILA</name>
<evidence type="ECO:0000313" key="2">
    <source>
        <dbReference type="Proteomes" id="UP000095287"/>
    </source>
</evidence>
<proteinExistence type="predicted"/>
<evidence type="ECO:0000256" key="1">
    <source>
        <dbReference type="SAM" id="MobiDB-lite"/>
    </source>
</evidence>
<feature type="region of interest" description="Disordered" evidence="1">
    <location>
        <begin position="287"/>
        <end position="375"/>
    </location>
</feature>